<reference evidence="19" key="1">
    <citation type="journal article" date="2013" name="Science">
        <title>The Amborella genome and the evolution of flowering plants.</title>
        <authorList>
            <consortium name="Amborella Genome Project"/>
        </authorList>
    </citation>
    <scope>NUCLEOTIDE SEQUENCE [LARGE SCALE GENOMIC DNA]</scope>
</reference>
<sequence>MKPDGLSNDGHVYVMNLEFKLRPPIKLSRGKCVVKQSFLFSVIFFLGFTLIHGYSERVAAVVAIPLGSQLYGNGNSSWASENGVFEFGFFSDSQSNGLVVGIWYNMIPISGKMLVWSVGGGTRVSENSIIRLSMDGNLVLLDNTDGFLVWSSNTSGLGVKFAGLMNNGDLVLTGSGREIVWESFQSPTDTLLPGQSLEFHQTLRAAMKNSIASYYTLKFQSTGNLGLSWENNVTYWSSNLQAPVASIGAKFGFDGVFQLLDSSREVVWARMSKDFREPLVKFRFLRLDIDGNLRIYSWEGNSLQWKVGWQAVEDQCHVFGFCGLYGVCSYNNSRPICTCPFEDSNIWGIVSGVDAGSGCRKMVDLSRCREGKGMVVLKQTMLYGLYPPHDIETMASSESCKEKCLSDSSCFAATSKNDGSGLCTIKRTSFISGYRYSSVTATSFVKVCLVPQAVSSQEAMTHHPSKPLLAPEQQLQEPMSHLRNQKNFLISVAELVLVTVCVFLVIEMLVFWFLYRIRAIKVQKRIPFQKVELGDSGYSAPIGLSFDELKELTSNFAIQLGPTVYKGVLPNQRPIIVKVLETVALPEKDFRMAVSILCSTHHRNLVPVKGFCFEPRHQLVLYEYVENGSLDQWLFDKEKTQNSLTWQQRIDIAIGIARAISYLHLECKECIAHGNLKLENVLLDVQLVARVTDFGIKSLLNKEHAFVSESLPERDVYMFGGMLLQIITGKRGPIGMEFYSSILEMYRNGELDKLMDVRMEGTVDWEEVERAISIAFWCLHHQPFLRPSISEVVKVLEGTFSVDSPPSPCSLVKVEDEHMKIGDSDTVEEVTFLSLP</sequence>
<evidence type="ECO:0000256" key="7">
    <source>
        <dbReference type="ARBA" id="ARBA00022777"/>
    </source>
</evidence>
<evidence type="ECO:0000256" key="14">
    <source>
        <dbReference type="SAM" id="Phobius"/>
    </source>
</evidence>
<dbReference type="SMART" id="SM00108">
    <property type="entry name" value="B_lectin"/>
    <property type="match status" value="1"/>
</dbReference>
<dbReference type="Gramene" id="ERN20456">
    <property type="protein sequence ID" value="ERN20456"/>
    <property type="gene ID" value="AMTR_s00068p00132090"/>
</dbReference>
<gene>
    <name evidence="18" type="ORF">AMTR_s00068p00132090</name>
</gene>
<feature type="domain" description="Bulb-type lectin" evidence="16">
    <location>
        <begin position="63"/>
        <end position="185"/>
    </location>
</feature>
<organism evidence="18 19">
    <name type="scientific">Amborella trichopoda</name>
    <dbReference type="NCBI Taxonomy" id="13333"/>
    <lineage>
        <taxon>Eukaryota</taxon>
        <taxon>Viridiplantae</taxon>
        <taxon>Streptophyta</taxon>
        <taxon>Embryophyta</taxon>
        <taxon>Tracheophyta</taxon>
        <taxon>Spermatophyta</taxon>
        <taxon>Magnoliopsida</taxon>
        <taxon>Amborellales</taxon>
        <taxon>Amborellaceae</taxon>
        <taxon>Amborella</taxon>
    </lineage>
</organism>
<dbReference type="InterPro" id="IPR003609">
    <property type="entry name" value="Pan_app"/>
</dbReference>
<feature type="domain" description="Apple" evidence="17">
    <location>
        <begin position="368"/>
        <end position="448"/>
    </location>
</feature>
<dbReference type="GO" id="GO:0106310">
    <property type="term" value="F:protein serine kinase activity"/>
    <property type="evidence" value="ECO:0007669"/>
    <property type="project" value="RHEA"/>
</dbReference>
<dbReference type="GO" id="GO:0048544">
    <property type="term" value="P:recognition of pollen"/>
    <property type="evidence" value="ECO:0007669"/>
    <property type="project" value="InterPro"/>
</dbReference>
<dbReference type="Pfam" id="PF01453">
    <property type="entry name" value="B_lectin"/>
    <property type="match status" value="1"/>
</dbReference>
<keyword evidence="9 14" id="KW-1133">Transmembrane helix</keyword>
<feature type="domain" description="Bulb-type lectin" evidence="16">
    <location>
        <begin position="188"/>
        <end position="308"/>
    </location>
</feature>
<evidence type="ECO:0000256" key="4">
    <source>
        <dbReference type="ARBA" id="ARBA00022692"/>
    </source>
</evidence>
<comment type="similarity">
    <text evidence="13">Belongs to the protein kinase superfamily. Ser/Thr protein kinase family.</text>
</comment>
<keyword evidence="8 13" id="KW-0067">ATP-binding</keyword>
<dbReference type="Gene3D" id="1.10.510.10">
    <property type="entry name" value="Transferase(Phosphotransferase) domain 1"/>
    <property type="match status" value="2"/>
</dbReference>
<keyword evidence="11" id="KW-1015">Disulfide bond</keyword>
<dbReference type="InterPro" id="IPR001480">
    <property type="entry name" value="Bulb-type_lectin_dom"/>
</dbReference>
<dbReference type="PANTHER" id="PTHR47974">
    <property type="entry name" value="OS07G0415500 PROTEIN"/>
    <property type="match status" value="1"/>
</dbReference>
<dbReference type="InterPro" id="IPR000858">
    <property type="entry name" value="S_locus_glycoprot_dom"/>
</dbReference>
<dbReference type="eggNOG" id="ENOG502RWFF">
    <property type="taxonomic scope" value="Eukaryota"/>
</dbReference>
<evidence type="ECO:0000256" key="8">
    <source>
        <dbReference type="ARBA" id="ARBA00022840"/>
    </source>
</evidence>
<evidence type="ECO:0000256" key="12">
    <source>
        <dbReference type="ARBA" id="ARBA00023180"/>
    </source>
</evidence>
<dbReference type="OMA" id="ECQQCIA"/>
<dbReference type="PROSITE" id="PS50011">
    <property type="entry name" value="PROTEIN_KINASE_DOM"/>
    <property type="match status" value="1"/>
</dbReference>
<evidence type="ECO:0000256" key="1">
    <source>
        <dbReference type="ARBA" id="ARBA00004167"/>
    </source>
</evidence>
<evidence type="ECO:0000259" key="17">
    <source>
        <dbReference type="PROSITE" id="PS50948"/>
    </source>
</evidence>
<keyword evidence="6 13" id="KW-0547">Nucleotide-binding</keyword>
<evidence type="ECO:0000256" key="5">
    <source>
        <dbReference type="ARBA" id="ARBA00022729"/>
    </source>
</evidence>
<dbReference type="AlphaFoldDB" id="U5D4B7"/>
<evidence type="ECO:0000256" key="2">
    <source>
        <dbReference type="ARBA" id="ARBA00022527"/>
    </source>
</evidence>
<keyword evidence="3 13" id="KW-0808">Transferase</keyword>
<evidence type="ECO:0000256" key="11">
    <source>
        <dbReference type="ARBA" id="ARBA00023157"/>
    </source>
</evidence>
<dbReference type="PROSITE" id="PS50927">
    <property type="entry name" value="BULB_LECTIN"/>
    <property type="match status" value="2"/>
</dbReference>
<evidence type="ECO:0000313" key="18">
    <source>
        <dbReference type="EMBL" id="ERN20456.1"/>
    </source>
</evidence>
<dbReference type="CDD" id="cd00028">
    <property type="entry name" value="B_lectin"/>
    <property type="match status" value="1"/>
</dbReference>
<comment type="catalytic activity">
    <reaction evidence="13">
        <text>L-seryl-[protein] + ATP = O-phospho-L-seryl-[protein] + ADP + H(+)</text>
        <dbReference type="Rhea" id="RHEA:17989"/>
        <dbReference type="Rhea" id="RHEA-COMP:9863"/>
        <dbReference type="Rhea" id="RHEA-COMP:11604"/>
        <dbReference type="ChEBI" id="CHEBI:15378"/>
        <dbReference type="ChEBI" id="CHEBI:29999"/>
        <dbReference type="ChEBI" id="CHEBI:30616"/>
        <dbReference type="ChEBI" id="CHEBI:83421"/>
        <dbReference type="ChEBI" id="CHEBI:456216"/>
        <dbReference type="EC" id="2.7.11.1"/>
    </reaction>
</comment>
<dbReference type="SUPFAM" id="SSF51110">
    <property type="entry name" value="alpha-D-mannose-specific plant lectins"/>
    <property type="match status" value="2"/>
</dbReference>
<dbReference type="InterPro" id="IPR036426">
    <property type="entry name" value="Bulb-type_lectin_dom_sf"/>
</dbReference>
<keyword evidence="2 13" id="KW-0723">Serine/threonine-protein kinase</keyword>
<dbReference type="EC" id="2.7.11.1" evidence="13"/>
<protein>
    <recommendedName>
        <fullName evidence="13">Receptor-like serine/threonine-protein kinase</fullName>
        <ecNumber evidence="13">2.7.11.1</ecNumber>
    </recommendedName>
</protein>
<dbReference type="GO" id="GO:0005524">
    <property type="term" value="F:ATP binding"/>
    <property type="evidence" value="ECO:0007669"/>
    <property type="project" value="UniProtKB-KW"/>
</dbReference>
<dbReference type="Gene3D" id="2.90.10.30">
    <property type="match status" value="1"/>
</dbReference>
<evidence type="ECO:0000256" key="6">
    <source>
        <dbReference type="ARBA" id="ARBA00022741"/>
    </source>
</evidence>
<dbReference type="InterPro" id="IPR011009">
    <property type="entry name" value="Kinase-like_dom_sf"/>
</dbReference>
<comment type="subcellular location">
    <subcellularLocation>
        <location evidence="1">Membrane</location>
        <topology evidence="1">Single-pass membrane protein</topology>
    </subcellularLocation>
</comment>
<proteinExistence type="inferred from homology"/>
<evidence type="ECO:0000256" key="3">
    <source>
        <dbReference type="ARBA" id="ARBA00022679"/>
    </source>
</evidence>
<dbReference type="InterPro" id="IPR000719">
    <property type="entry name" value="Prot_kinase_dom"/>
</dbReference>
<evidence type="ECO:0000256" key="13">
    <source>
        <dbReference type="PIRNR" id="PIRNR000641"/>
    </source>
</evidence>
<dbReference type="OrthoDB" id="4062651at2759"/>
<evidence type="ECO:0000259" key="16">
    <source>
        <dbReference type="PROSITE" id="PS50927"/>
    </source>
</evidence>
<keyword evidence="4 14" id="KW-0812">Transmembrane</keyword>
<keyword evidence="12" id="KW-0325">Glycoprotein</keyword>
<keyword evidence="10 14" id="KW-0472">Membrane</keyword>
<evidence type="ECO:0000313" key="19">
    <source>
        <dbReference type="Proteomes" id="UP000017836"/>
    </source>
</evidence>
<evidence type="ECO:0000256" key="9">
    <source>
        <dbReference type="ARBA" id="ARBA00022989"/>
    </source>
</evidence>
<dbReference type="Gene3D" id="2.90.10.10">
    <property type="entry name" value="Bulb-type lectin domain"/>
    <property type="match status" value="1"/>
</dbReference>
<dbReference type="HOGENOM" id="CLU_000288_116_2_1"/>
<dbReference type="GO" id="GO:0016020">
    <property type="term" value="C:membrane"/>
    <property type="evidence" value="ECO:0007669"/>
    <property type="project" value="UniProtKB-SubCell"/>
</dbReference>
<dbReference type="EMBL" id="KI392059">
    <property type="protein sequence ID" value="ERN20456.1"/>
    <property type="molecule type" value="Genomic_DNA"/>
</dbReference>
<feature type="transmembrane region" description="Helical" evidence="14">
    <location>
        <begin position="488"/>
        <end position="515"/>
    </location>
</feature>
<comment type="catalytic activity">
    <reaction evidence="13">
        <text>L-threonyl-[protein] + ATP = O-phospho-L-threonyl-[protein] + ADP + H(+)</text>
        <dbReference type="Rhea" id="RHEA:46608"/>
        <dbReference type="Rhea" id="RHEA-COMP:11060"/>
        <dbReference type="Rhea" id="RHEA-COMP:11605"/>
        <dbReference type="ChEBI" id="CHEBI:15378"/>
        <dbReference type="ChEBI" id="CHEBI:30013"/>
        <dbReference type="ChEBI" id="CHEBI:30616"/>
        <dbReference type="ChEBI" id="CHEBI:61977"/>
        <dbReference type="ChEBI" id="CHEBI:456216"/>
        <dbReference type="EC" id="2.7.11.1"/>
    </reaction>
</comment>
<name>U5D4B7_AMBTC</name>
<evidence type="ECO:0000259" key="15">
    <source>
        <dbReference type="PROSITE" id="PS50011"/>
    </source>
</evidence>
<dbReference type="SUPFAM" id="SSF56112">
    <property type="entry name" value="Protein kinase-like (PK-like)"/>
    <property type="match status" value="1"/>
</dbReference>
<dbReference type="SMART" id="SM00473">
    <property type="entry name" value="PAN_AP"/>
    <property type="match status" value="1"/>
</dbReference>
<keyword evidence="7 13" id="KW-0418">Kinase</keyword>
<dbReference type="Pfam" id="PF00954">
    <property type="entry name" value="S_locus_glycop"/>
    <property type="match status" value="1"/>
</dbReference>
<dbReference type="Proteomes" id="UP000017836">
    <property type="component" value="Unassembled WGS sequence"/>
</dbReference>
<dbReference type="PROSITE" id="PS50948">
    <property type="entry name" value="PAN"/>
    <property type="match status" value="1"/>
</dbReference>
<keyword evidence="5" id="KW-0732">Signal</keyword>
<accession>U5D4B7</accession>
<dbReference type="KEGG" id="atr:18448872"/>
<evidence type="ECO:0000256" key="10">
    <source>
        <dbReference type="ARBA" id="ARBA00023136"/>
    </source>
</evidence>
<keyword evidence="19" id="KW-1185">Reference proteome</keyword>
<dbReference type="InterPro" id="IPR024171">
    <property type="entry name" value="SRK-like_kinase"/>
</dbReference>
<dbReference type="Pfam" id="PF08276">
    <property type="entry name" value="PAN_2"/>
    <property type="match status" value="1"/>
</dbReference>
<dbReference type="Gene3D" id="3.30.200.20">
    <property type="entry name" value="Phosphorylase Kinase, domain 1"/>
    <property type="match status" value="1"/>
</dbReference>
<dbReference type="PIRSF" id="PIRSF000641">
    <property type="entry name" value="SRK"/>
    <property type="match status" value="1"/>
</dbReference>
<dbReference type="GO" id="GO:0004674">
    <property type="term" value="F:protein serine/threonine kinase activity"/>
    <property type="evidence" value="ECO:0007669"/>
    <property type="project" value="UniProtKB-KW"/>
</dbReference>
<dbReference type="InterPro" id="IPR001245">
    <property type="entry name" value="Ser-Thr/Tyr_kinase_cat_dom"/>
</dbReference>
<feature type="domain" description="Protein kinase" evidence="15">
    <location>
        <begin position="528"/>
        <end position="800"/>
    </location>
</feature>
<dbReference type="Pfam" id="PF07714">
    <property type="entry name" value="PK_Tyr_Ser-Thr"/>
    <property type="match status" value="1"/>
</dbReference>
<dbReference type="PANTHER" id="PTHR47974:SF10">
    <property type="entry name" value="RECEPTOR-LIKE SERINE_THREONINE-PROTEIN KINASE"/>
    <property type="match status" value="1"/>
</dbReference>